<accession>A0A3P3DAE7</accession>
<comment type="catalytic activity">
    <reaction evidence="1">
        <text>a uridine in RNA = a pseudouridine in RNA</text>
        <dbReference type="Rhea" id="RHEA:48348"/>
        <dbReference type="Rhea" id="RHEA-COMP:12068"/>
        <dbReference type="Rhea" id="RHEA-COMP:12069"/>
        <dbReference type="ChEBI" id="CHEBI:65314"/>
        <dbReference type="ChEBI" id="CHEBI:65315"/>
    </reaction>
</comment>
<dbReference type="Pfam" id="PF01479">
    <property type="entry name" value="S4"/>
    <property type="match status" value="1"/>
</dbReference>
<dbReference type="Gene3D" id="3.30.70.580">
    <property type="entry name" value="Pseudouridine synthase I, catalytic domain, N-terminal subdomain"/>
    <property type="match status" value="1"/>
</dbReference>
<protein>
    <recommendedName>
        <fullName evidence="6">Pseudouridine synthase</fullName>
        <ecNumber evidence="6">5.4.99.-</ecNumber>
    </recommendedName>
</protein>
<feature type="domain" description="RNA-binding S4" evidence="8">
    <location>
        <begin position="52"/>
        <end position="111"/>
    </location>
</feature>
<feature type="compositionally biased region" description="Low complexity" evidence="7">
    <location>
        <begin position="26"/>
        <end position="41"/>
    </location>
</feature>
<dbReference type="InterPro" id="IPR020103">
    <property type="entry name" value="PsdUridine_synth_cat_dom_sf"/>
</dbReference>
<dbReference type="PROSITE" id="PS01149">
    <property type="entry name" value="PSI_RSU"/>
    <property type="match status" value="1"/>
</dbReference>
<evidence type="ECO:0000256" key="4">
    <source>
        <dbReference type="ARBA" id="ARBA00023235"/>
    </source>
</evidence>
<dbReference type="InterPro" id="IPR018496">
    <property type="entry name" value="PsdUridine_synth_RsuA/RluB_CS"/>
</dbReference>
<dbReference type="AlphaFoldDB" id="A0A3P3DAE7"/>
<feature type="region of interest" description="Disordered" evidence="7">
    <location>
        <begin position="1"/>
        <end position="44"/>
    </location>
</feature>
<dbReference type="EMBL" id="RRAZ01000044">
    <property type="protein sequence ID" value="RRH69358.1"/>
    <property type="molecule type" value="Genomic_DNA"/>
</dbReference>
<dbReference type="EC" id="5.4.99.-" evidence="6"/>
<dbReference type="GO" id="GO:0000455">
    <property type="term" value="P:enzyme-directed rRNA pseudouridine synthesis"/>
    <property type="evidence" value="ECO:0007669"/>
    <property type="project" value="UniProtKB-ARBA"/>
</dbReference>
<dbReference type="PANTHER" id="PTHR47683">
    <property type="entry name" value="PSEUDOURIDINE SYNTHASE FAMILY PROTEIN-RELATED"/>
    <property type="match status" value="1"/>
</dbReference>
<evidence type="ECO:0000259" key="8">
    <source>
        <dbReference type="SMART" id="SM00363"/>
    </source>
</evidence>
<feature type="non-terminal residue" evidence="9">
    <location>
        <position position="356"/>
    </location>
</feature>
<gene>
    <name evidence="9" type="ORF">EG244_18345</name>
</gene>
<evidence type="ECO:0000313" key="10">
    <source>
        <dbReference type="Proteomes" id="UP000282125"/>
    </source>
</evidence>
<dbReference type="InterPro" id="IPR002942">
    <property type="entry name" value="S4_RNA-bd"/>
</dbReference>
<keyword evidence="10" id="KW-1185">Reference proteome</keyword>
<evidence type="ECO:0000256" key="6">
    <source>
        <dbReference type="RuleBase" id="RU003887"/>
    </source>
</evidence>
<dbReference type="GO" id="GO:0120159">
    <property type="term" value="F:rRNA pseudouridine synthase activity"/>
    <property type="evidence" value="ECO:0007669"/>
    <property type="project" value="UniProtKB-ARBA"/>
</dbReference>
<dbReference type="Gene3D" id="3.10.290.10">
    <property type="entry name" value="RNA-binding S4 domain"/>
    <property type="match status" value="1"/>
</dbReference>
<dbReference type="SMART" id="SM00363">
    <property type="entry name" value="S4"/>
    <property type="match status" value="1"/>
</dbReference>
<feature type="region of interest" description="Disordered" evidence="7">
    <location>
        <begin position="303"/>
        <end position="356"/>
    </location>
</feature>
<dbReference type="InterPro" id="IPR000748">
    <property type="entry name" value="PsdUridine_synth_RsuA/RluB/E/F"/>
</dbReference>
<comment type="caution">
    <text evidence="9">The sequence shown here is derived from an EMBL/GenBank/DDBJ whole genome shotgun (WGS) entry which is preliminary data.</text>
</comment>
<feature type="compositionally biased region" description="Basic and acidic residues" evidence="7">
    <location>
        <begin position="1"/>
        <end position="10"/>
    </location>
</feature>
<dbReference type="PROSITE" id="PS50889">
    <property type="entry name" value="S4"/>
    <property type="match status" value="1"/>
</dbReference>
<comment type="similarity">
    <text evidence="2 6">Belongs to the pseudouridine synthase RsuA family.</text>
</comment>
<dbReference type="InterPro" id="IPR050343">
    <property type="entry name" value="RsuA_PseudoU_synthase"/>
</dbReference>
<dbReference type="InterPro" id="IPR006145">
    <property type="entry name" value="PsdUridine_synth_RsuA/RluA"/>
</dbReference>
<keyword evidence="3 5" id="KW-0694">RNA-binding</keyword>
<dbReference type="NCBIfam" id="TIGR00093">
    <property type="entry name" value="pseudouridine synthase"/>
    <property type="match status" value="1"/>
</dbReference>
<dbReference type="RefSeq" id="WP_148097642.1">
    <property type="nucleotide sequence ID" value="NZ_RRAZ01000044.1"/>
</dbReference>
<sequence>MASRPFDRKPAAPKPGAKPGLKKGGARAATAATTAPAAPAADVLDKAEAGPERIAKVLARSGVASRRDAERMIAERRISVNGKVIDSPALDVSRKDKILVDGVPLAPPEPPRLWLYHKPAGLVTTERDELGRATVFEYLPEELPRVMSVGRLDLSSEGLLLLTNDGDLKRRLELPSTGWLRKYRVRINGRPEDQDFNALREGVVIDGEMFQPMVVSMDRQQGANAWLTVGIREGRNREVRRAMEFVGFTVNRLIRVSYGPFQLGDLEVGEVTEVRPRTLRDQLGLAETPDVAATDGILRTSGTAGRSVKGAFGSGSPARARVSGMGRGAASDEAPRGRSFGAKSGDERRPSGNFRA</sequence>
<evidence type="ECO:0000313" key="9">
    <source>
        <dbReference type="EMBL" id="RRH69358.1"/>
    </source>
</evidence>
<dbReference type="Pfam" id="PF00849">
    <property type="entry name" value="PseudoU_synth_2"/>
    <property type="match status" value="1"/>
</dbReference>
<proteinExistence type="inferred from homology"/>
<name>A0A3P3DAE7_9RHOB</name>
<evidence type="ECO:0000256" key="3">
    <source>
        <dbReference type="ARBA" id="ARBA00022884"/>
    </source>
</evidence>
<dbReference type="CDD" id="cd00165">
    <property type="entry name" value="S4"/>
    <property type="match status" value="1"/>
</dbReference>
<dbReference type="InterPro" id="IPR020094">
    <property type="entry name" value="TruA/RsuA/RluB/E/F_N"/>
</dbReference>
<dbReference type="SUPFAM" id="SSF55174">
    <property type="entry name" value="Alpha-L RNA-binding motif"/>
    <property type="match status" value="1"/>
</dbReference>
<dbReference type="Proteomes" id="UP000282125">
    <property type="component" value="Unassembled WGS sequence"/>
</dbReference>
<dbReference type="Gene3D" id="3.30.70.1560">
    <property type="entry name" value="Alpha-L RNA-binding motif"/>
    <property type="match status" value="1"/>
</dbReference>
<dbReference type="GO" id="GO:0003723">
    <property type="term" value="F:RNA binding"/>
    <property type="evidence" value="ECO:0007669"/>
    <property type="project" value="UniProtKB-KW"/>
</dbReference>
<dbReference type="SUPFAM" id="SSF55120">
    <property type="entry name" value="Pseudouridine synthase"/>
    <property type="match status" value="1"/>
</dbReference>
<evidence type="ECO:0000256" key="2">
    <source>
        <dbReference type="ARBA" id="ARBA00008348"/>
    </source>
</evidence>
<dbReference type="OrthoDB" id="9807213at2"/>
<organism evidence="9 10">
    <name type="scientific">Falsigemmobacter faecalis</name>
    <dbReference type="NCBI Taxonomy" id="2488730"/>
    <lineage>
        <taxon>Bacteria</taxon>
        <taxon>Pseudomonadati</taxon>
        <taxon>Pseudomonadota</taxon>
        <taxon>Alphaproteobacteria</taxon>
        <taxon>Rhodobacterales</taxon>
        <taxon>Paracoccaceae</taxon>
        <taxon>Falsigemmobacter</taxon>
    </lineage>
</organism>
<reference evidence="9 10" key="1">
    <citation type="submission" date="2018-11" db="EMBL/GenBank/DDBJ databases">
        <title>Gemmobacter sp. nov., YIM 102744-1 draft genome.</title>
        <authorList>
            <person name="Li G."/>
            <person name="Jiang Y."/>
        </authorList>
    </citation>
    <scope>NUCLEOTIDE SEQUENCE [LARGE SCALE GENOMIC DNA]</scope>
    <source>
        <strain evidence="9 10">YIM 102744-1</strain>
    </source>
</reference>
<evidence type="ECO:0000256" key="5">
    <source>
        <dbReference type="PROSITE-ProRule" id="PRU00182"/>
    </source>
</evidence>
<dbReference type="FunFam" id="3.10.290.10:FF:000003">
    <property type="entry name" value="Pseudouridine synthase"/>
    <property type="match status" value="1"/>
</dbReference>
<dbReference type="InterPro" id="IPR042092">
    <property type="entry name" value="PsdUridine_s_RsuA/RluB/E/F_cat"/>
</dbReference>
<dbReference type="InterPro" id="IPR036986">
    <property type="entry name" value="S4_RNA-bd_sf"/>
</dbReference>
<dbReference type="PANTHER" id="PTHR47683:SF3">
    <property type="entry name" value="RIBOSOMAL LARGE SUBUNIT PSEUDOURIDINE SYNTHASE B"/>
    <property type="match status" value="1"/>
</dbReference>
<keyword evidence="4 6" id="KW-0413">Isomerase</keyword>
<evidence type="ECO:0000256" key="7">
    <source>
        <dbReference type="SAM" id="MobiDB-lite"/>
    </source>
</evidence>
<evidence type="ECO:0000256" key="1">
    <source>
        <dbReference type="ARBA" id="ARBA00000073"/>
    </source>
</evidence>